<evidence type="ECO:0000256" key="1">
    <source>
        <dbReference type="SAM" id="Phobius"/>
    </source>
</evidence>
<dbReference type="Proteomes" id="UP000230759">
    <property type="component" value="Unassembled WGS sequence"/>
</dbReference>
<keyword evidence="1" id="KW-0472">Membrane</keyword>
<reference evidence="2 3" key="1">
    <citation type="submission" date="2017-09" db="EMBL/GenBank/DDBJ databases">
        <title>Depth-based differentiation of microbial function through sediment-hosted aquifers and enrichment of novel symbionts in the deep terrestrial subsurface.</title>
        <authorList>
            <person name="Probst A.J."/>
            <person name="Ladd B."/>
            <person name="Jarett J.K."/>
            <person name="Geller-Mcgrath D.E."/>
            <person name="Sieber C.M."/>
            <person name="Emerson J.B."/>
            <person name="Anantharaman K."/>
            <person name="Thomas B.C."/>
            <person name="Malmstrom R."/>
            <person name="Stieglmeier M."/>
            <person name="Klingl A."/>
            <person name="Woyke T."/>
            <person name="Ryan C.M."/>
            <person name="Banfield J.F."/>
        </authorList>
    </citation>
    <scope>NUCLEOTIDE SEQUENCE [LARGE SCALE GENOMIC DNA]</scope>
    <source>
        <strain evidence="2">CG22_combo_CG10-13_8_21_14_all_45_10</strain>
    </source>
</reference>
<keyword evidence="1" id="KW-0812">Transmembrane</keyword>
<keyword evidence="1" id="KW-1133">Transmembrane helix</keyword>
<accession>A0A2H0BI85</accession>
<name>A0A2H0BI85_9BACT</name>
<evidence type="ECO:0000313" key="2">
    <source>
        <dbReference type="EMBL" id="PIP57269.1"/>
    </source>
</evidence>
<feature type="transmembrane region" description="Helical" evidence="1">
    <location>
        <begin position="134"/>
        <end position="152"/>
    </location>
</feature>
<proteinExistence type="predicted"/>
<sequence>MKYILIAVFLGLVIYISFPSPKFPEPMGDFYQSTEPADTETPLRRGYYTNATRQEVIEHYQSEFKGYRLNYPPEEAQTIIRDQTKSTFLEEIVHPLRESIYINGFEPTDPQYAIVIKGTPWRQKVIVRYVRSNLLARLLVVALSGVAAVLLIKQWAKKS</sequence>
<evidence type="ECO:0000313" key="3">
    <source>
        <dbReference type="Proteomes" id="UP000230759"/>
    </source>
</evidence>
<gene>
    <name evidence="2" type="ORF">COX04_00415</name>
</gene>
<protein>
    <submittedName>
        <fullName evidence="2">Uncharacterized protein</fullName>
    </submittedName>
</protein>
<dbReference type="AlphaFoldDB" id="A0A2H0BI85"/>
<comment type="caution">
    <text evidence="2">The sequence shown here is derived from an EMBL/GenBank/DDBJ whole genome shotgun (WGS) entry which is preliminary data.</text>
</comment>
<dbReference type="EMBL" id="PCSV01000011">
    <property type="protein sequence ID" value="PIP57269.1"/>
    <property type="molecule type" value="Genomic_DNA"/>
</dbReference>
<organism evidence="2 3">
    <name type="scientific">Candidatus Woesebacteria bacterium CG22_combo_CG10-13_8_21_14_all_45_10</name>
    <dbReference type="NCBI Taxonomy" id="1975060"/>
    <lineage>
        <taxon>Bacteria</taxon>
        <taxon>Candidatus Woeseibacteriota</taxon>
    </lineage>
</organism>